<gene>
    <name evidence="1" type="ORF">SMD11_0086</name>
</gene>
<evidence type="ECO:0008006" key="3">
    <source>
        <dbReference type="Google" id="ProtNLM"/>
    </source>
</evidence>
<accession>A0A1Z2KUM3</accession>
<name>A0A1Z2KUM3_9ACTN</name>
<dbReference type="OrthoDB" id="134712at2"/>
<dbReference type="Proteomes" id="UP000195755">
    <property type="component" value="Chromosome"/>
</dbReference>
<evidence type="ECO:0000313" key="1">
    <source>
        <dbReference type="EMBL" id="ARZ65753.1"/>
    </source>
</evidence>
<dbReference type="KEGG" id="salj:SMD11_0086"/>
<dbReference type="EMBL" id="CP021744">
    <property type="protein sequence ID" value="ARZ65753.1"/>
    <property type="molecule type" value="Genomic_DNA"/>
</dbReference>
<dbReference type="RefSeq" id="WP_087924483.1">
    <property type="nucleotide sequence ID" value="NZ_CP021744.1"/>
</dbReference>
<proteinExistence type="predicted"/>
<dbReference type="InterPro" id="IPR011990">
    <property type="entry name" value="TPR-like_helical_dom_sf"/>
</dbReference>
<protein>
    <recommendedName>
        <fullName evidence="3">MalT-like TPR region domain-containing protein</fullName>
    </recommendedName>
</protein>
<dbReference type="AlphaFoldDB" id="A0A1Z2KUM3"/>
<organism evidence="1 2">
    <name type="scientific">Streptomyces albireticuli</name>
    <dbReference type="NCBI Taxonomy" id="1940"/>
    <lineage>
        <taxon>Bacteria</taxon>
        <taxon>Bacillati</taxon>
        <taxon>Actinomycetota</taxon>
        <taxon>Actinomycetes</taxon>
        <taxon>Kitasatosporales</taxon>
        <taxon>Streptomycetaceae</taxon>
        <taxon>Streptomyces</taxon>
    </lineage>
</organism>
<sequence length="489" mass="51990">MTAAASGPPPGPAGHRGLQDCERALVAAAARYGREPGEEVVRACIAVLESLDALGPVSHGTGADSLRVRTLRVLLCASELWWRDGDGDGTVGIEPWPAVPVHTLVARAEAAAARTADRALRAAARHMAGQHLVVTHSLDAALAALTEAVGLARAAGDVFTELEALTDLGHCTVGRDMKRGTGMLERAETLAARSPGAFVRPEEAELLPLTLARLTGHIGVAAFDRGAFDTAESRLRASLDRLSPRHTPGPYAKMTNFLGQLLTAAGRFEEAEALLTEAVGRLAPRAAASTHQGYNLGLLGKLYLEWDRPGQAAPPLLAGWDQLRATPHVSLLPLLRNYLGELLMHPSYGLRDVARACELFAETVQECRRTGFQRSEIAALMLGAHGAWRLGDGPSALALSEGAVERLAETGEMPALRSEEVYFTRYEILLSAGRAGDAGPWLDRARAVLLAKGRTIADPAARDVFYTRVPTSRSILAASGRRGQRGPTP</sequence>
<dbReference type="SUPFAM" id="SSF48452">
    <property type="entry name" value="TPR-like"/>
    <property type="match status" value="1"/>
</dbReference>
<dbReference type="Gene3D" id="1.25.40.10">
    <property type="entry name" value="Tetratricopeptide repeat domain"/>
    <property type="match status" value="1"/>
</dbReference>
<evidence type="ECO:0000313" key="2">
    <source>
        <dbReference type="Proteomes" id="UP000195755"/>
    </source>
</evidence>
<reference evidence="1 2" key="1">
    <citation type="submission" date="2017-06" db="EMBL/GenBank/DDBJ databases">
        <title>Streptomyces albireticuli Genome sequencing and assembly.</title>
        <authorList>
            <person name="Wang Y."/>
            <person name="Du B."/>
            <person name="Ding Y."/>
            <person name="Liu H."/>
            <person name="Hou Q."/>
            <person name="Liu K."/>
            <person name="Yao L."/>
            <person name="Wang C."/>
        </authorList>
    </citation>
    <scope>NUCLEOTIDE SEQUENCE [LARGE SCALE GENOMIC DNA]</scope>
    <source>
        <strain evidence="1 2">MDJK11</strain>
    </source>
</reference>